<dbReference type="RefSeq" id="XP_066079832.1">
    <property type="nucleotide sequence ID" value="XM_066223735.1"/>
</dbReference>
<keyword evidence="3" id="KW-1185">Reference proteome</keyword>
<dbReference type="AlphaFoldDB" id="A0AAX4K671"/>
<dbReference type="GeneID" id="91098703"/>
<evidence type="ECO:0000313" key="2">
    <source>
        <dbReference type="EMBL" id="WWC93070.1"/>
    </source>
</evidence>
<feature type="compositionally biased region" description="Polar residues" evidence="1">
    <location>
        <begin position="112"/>
        <end position="121"/>
    </location>
</feature>
<feature type="region of interest" description="Disordered" evidence="1">
    <location>
        <begin position="92"/>
        <end position="159"/>
    </location>
</feature>
<dbReference type="EMBL" id="CP144108">
    <property type="protein sequence ID" value="WWC93070.1"/>
    <property type="molecule type" value="Genomic_DNA"/>
</dbReference>
<sequence>MSSQYERFLKIQEIQGEILEQYSDQVTSASDIKSSLLRAVYTVHSRHTNDHCNTGLLGEYTEKIKACASNPHKIWDDSNSISQLLADTASECLNSSSSTSSSHTRPKVKLPSRSNTGTQPTIVEEHPEEMTLADQSSAGIPSVPGFSRDARRGTWPRLY</sequence>
<reference evidence="2 3" key="1">
    <citation type="submission" date="2024-01" db="EMBL/GenBank/DDBJ databases">
        <title>Comparative genomics of Cryptococcus and Kwoniella reveals pathogenesis evolution and contrasting modes of karyotype evolution via chromosome fusion or intercentromeric recombination.</title>
        <authorList>
            <person name="Coelho M.A."/>
            <person name="David-Palma M."/>
            <person name="Shea T."/>
            <person name="Bowers K."/>
            <person name="McGinley-Smith S."/>
            <person name="Mohammad A.W."/>
            <person name="Gnirke A."/>
            <person name="Yurkov A.M."/>
            <person name="Nowrousian M."/>
            <person name="Sun S."/>
            <person name="Cuomo C.A."/>
            <person name="Heitman J."/>
        </authorList>
    </citation>
    <scope>NUCLEOTIDE SEQUENCE [LARGE SCALE GENOMIC DNA]</scope>
    <source>
        <strain evidence="2 3">CBS 6074</strain>
    </source>
</reference>
<accession>A0AAX4K671</accession>
<evidence type="ECO:0000313" key="3">
    <source>
        <dbReference type="Proteomes" id="UP001355207"/>
    </source>
</evidence>
<protein>
    <submittedName>
        <fullName evidence="2">Uncharacterized protein</fullName>
    </submittedName>
</protein>
<dbReference type="Proteomes" id="UP001355207">
    <property type="component" value="Chromosome 11"/>
</dbReference>
<proteinExistence type="predicted"/>
<organism evidence="2 3">
    <name type="scientific">Kwoniella dendrophila CBS 6074</name>
    <dbReference type="NCBI Taxonomy" id="1295534"/>
    <lineage>
        <taxon>Eukaryota</taxon>
        <taxon>Fungi</taxon>
        <taxon>Dikarya</taxon>
        <taxon>Basidiomycota</taxon>
        <taxon>Agaricomycotina</taxon>
        <taxon>Tremellomycetes</taxon>
        <taxon>Tremellales</taxon>
        <taxon>Cryptococcaceae</taxon>
        <taxon>Kwoniella</taxon>
    </lineage>
</organism>
<gene>
    <name evidence="2" type="ORF">L201_008035</name>
</gene>
<evidence type="ECO:0000256" key="1">
    <source>
        <dbReference type="SAM" id="MobiDB-lite"/>
    </source>
</evidence>
<name>A0AAX4K671_9TREE</name>